<dbReference type="RefSeq" id="WP_273738906.1">
    <property type="nucleotide sequence ID" value="NZ_JAQIVI010000200.1"/>
</dbReference>
<evidence type="ECO:0000313" key="2">
    <source>
        <dbReference type="Proteomes" id="UP001596383"/>
    </source>
</evidence>
<keyword evidence="2" id="KW-1185">Reference proteome</keyword>
<reference evidence="1 2" key="1">
    <citation type="journal article" date="2019" name="Int. J. Syst. Evol. Microbiol.">
        <title>The Global Catalogue of Microorganisms (GCM) 10K type strain sequencing project: providing services to taxonomists for standard genome sequencing and annotation.</title>
        <authorList>
            <consortium name="The Broad Institute Genomics Platform"/>
            <consortium name="The Broad Institute Genome Sequencing Center for Infectious Disease"/>
            <person name="Wu L."/>
            <person name="Ma J."/>
        </authorList>
    </citation>
    <scope>NUCLEOTIDE SEQUENCE [LARGE SCALE GENOMIC DNA]</scope>
    <source>
        <strain evidence="1 2">LMG 29247</strain>
    </source>
</reference>
<protein>
    <submittedName>
        <fullName evidence="1">Uncharacterized protein</fullName>
    </submittedName>
</protein>
<dbReference type="Proteomes" id="UP001596383">
    <property type="component" value="Unassembled WGS sequence"/>
</dbReference>
<dbReference type="AlphaFoldDB" id="A0ABD5SN11"/>
<name>A0ABD5SN11_9EURY</name>
<proteinExistence type="predicted"/>
<dbReference type="EMBL" id="JBHSWV010000200">
    <property type="protein sequence ID" value="MFC6765914.1"/>
    <property type="molecule type" value="Genomic_DNA"/>
</dbReference>
<gene>
    <name evidence="1" type="ORF">ACFQE6_13235</name>
</gene>
<evidence type="ECO:0000313" key="1">
    <source>
        <dbReference type="EMBL" id="MFC6765914.1"/>
    </source>
</evidence>
<comment type="caution">
    <text evidence="1">The sequence shown here is derived from an EMBL/GenBank/DDBJ whole genome shotgun (WGS) entry which is preliminary data.</text>
</comment>
<accession>A0ABD5SN11</accession>
<sequence length="67" mass="8088">MGDDDHLKISSHDLCRYFAHTMLVRERMNLWVVMEANRWNDYQSLKPYLSKPDEGTIIDEFSRARRE</sequence>
<organism evidence="1 2">
    <name type="scientific">Natrinema soli</name>
    <dbReference type="NCBI Taxonomy" id="1930624"/>
    <lineage>
        <taxon>Archaea</taxon>
        <taxon>Methanobacteriati</taxon>
        <taxon>Methanobacteriota</taxon>
        <taxon>Stenosarchaea group</taxon>
        <taxon>Halobacteria</taxon>
        <taxon>Halobacteriales</taxon>
        <taxon>Natrialbaceae</taxon>
        <taxon>Natrinema</taxon>
    </lineage>
</organism>